<keyword evidence="3" id="KW-1185">Reference proteome</keyword>
<name>A0A6H1Q3Z3_9PROT</name>
<protein>
    <submittedName>
        <fullName evidence="2">RNA polymerase sigma factor</fullName>
    </submittedName>
</protein>
<gene>
    <name evidence="2" type="ORF">E5R92_07160</name>
</gene>
<proteinExistence type="predicted"/>
<accession>A0A6H1Q3Z3</accession>
<evidence type="ECO:0000313" key="3">
    <source>
        <dbReference type="Proteomes" id="UP000501094"/>
    </source>
</evidence>
<evidence type="ECO:0000259" key="1">
    <source>
        <dbReference type="Pfam" id="PF19889"/>
    </source>
</evidence>
<reference evidence="2 3" key="1">
    <citation type="journal article" date="2020" name="Nat. Microbiol.">
        <title>Lysogenic host-virus interactions in SAR11 marine bacteria.</title>
        <authorList>
            <person name="Morris R.M."/>
            <person name="Cain K.R."/>
            <person name="Hvorecny K.L."/>
            <person name="Kollman J.M."/>
        </authorList>
    </citation>
    <scope>NUCLEOTIDE SEQUENCE [LARGE SCALE GENOMIC DNA]</scope>
    <source>
        <strain evidence="2 3">NP1</strain>
    </source>
</reference>
<feature type="domain" description="DUF6362" evidence="1">
    <location>
        <begin position="61"/>
        <end position="135"/>
    </location>
</feature>
<dbReference type="Pfam" id="PF19889">
    <property type="entry name" value="DUF6362"/>
    <property type="match status" value="1"/>
</dbReference>
<dbReference type="InterPro" id="IPR045942">
    <property type="entry name" value="DUF6362"/>
</dbReference>
<organism evidence="2 3">
    <name type="scientific">Candidatus Pelagibacter giovannonii</name>
    <dbReference type="NCBI Taxonomy" id="2563896"/>
    <lineage>
        <taxon>Bacteria</taxon>
        <taxon>Pseudomonadati</taxon>
        <taxon>Pseudomonadota</taxon>
        <taxon>Alphaproteobacteria</taxon>
        <taxon>Candidatus Pelagibacterales</taxon>
        <taxon>Candidatus Pelagibacteraceae</taxon>
        <taxon>Candidatus Pelagibacter</taxon>
    </lineage>
</organism>
<dbReference type="EMBL" id="CP038852">
    <property type="protein sequence ID" value="QIZ21558.1"/>
    <property type="molecule type" value="Genomic_DNA"/>
</dbReference>
<dbReference type="Proteomes" id="UP000501094">
    <property type="component" value="Chromosome"/>
</dbReference>
<sequence length="153" mass="18359">MSSKIEHEVDHYLYVRRNIVNILYDAAIAERFIRKPNNNRCPSMYQALETYYDKKDWGFHVENKLKLRGTPRQMQNYETAIDLLLLIETDVSEDPLLMRKIYWMRANRNKWTSIGKYFGFHRTTVKRMYEKVLDKLSNKIIATSVDIITKKFS</sequence>
<dbReference type="RefSeq" id="WP_168607415.1">
    <property type="nucleotide sequence ID" value="NZ_CP038852.1"/>
</dbReference>
<evidence type="ECO:0000313" key="2">
    <source>
        <dbReference type="EMBL" id="QIZ21558.1"/>
    </source>
</evidence>
<dbReference type="KEGG" id="peg:E5R92_07160"/>
<dbReference type="AlphaFoldDB" id="A0A6H1Q3Z3"/>